<proteinExistence type="predicted"/>
<dbReference type="InterPro" id="IPR029016">
    <property type="entry name" value="GAF-like_dom_sf"/>
</dbReference>
<dbReference type="GO" id="GO:0003700">
    <property type="term" value="F:DNA-binding transcription factor activity"/>
    <property type="evidence" value="ECO:0007669"/>
    <property type="project" value="TreeGrafter"/>
</dbReference>
<accession>A0A6I6EM39</accession>
<dbReference type="SUPFAM" id="SSF46785">
    <property type="entry name" value="Winged helix' DNA-binding domain"/>
    <property type="match status" value="1"/>
</dbReference>
<dbReference type="Pfam" id="PF01614">
    <property type="entry name" value="IclR_C"/>
    <property type="match status" value="1"/>
</dbReference>
<dbReference type="InterPro" id="IPR036388">
    <property type="entry name" value="WH-like_DNA-bd_sf"/>
</dbReference>
<organism evidence="8 9">
    <name type="scientific">Clostridium bovifaecis</name>
    <dbReference type="NCBI Taxonomy" id="2184719"/>
    <lineage>
        <taxon>Bacteria</taxon>
        <taxon>Bacillati</taxon>
        <taxon>Bacillota</taxon>
        <taxon>Clostridia</taxon>
        <taxon>Eubacteriales</taxon>
        <taxon>Clostridiaceae</taxon>
        <taxon>Clostridium</taxon>
    </lineage>
</organism>
<dbReference type="Proteomes" id="UP000422764">
    <property type="component" value="Chromosome"/>
</dbReference>
<feature type="domain" description="IclR-ED" evidence="7">
    <location>
        <begin position="70"/>
        <end position="254"/>
    </location>
</feature>
<dbReference type="PANTHER" id="PTHR30136:SF24">
    <property type="entry name" value="HTH-TYPE TRANSCRIPTIONAL REPRESSOR ALLR"/>
    <property type="match status" value="1"/>
</dbReference>
<evidence type="ECO:0000256" key="2">
    <source>
        <dbReference type="ARBA" id="ARBA00023125"/>
    </source>
</evidence>
<sequence length="256" mass="28431">MNNNSTVQSVDRAINILEELSKEKEGLGLTELSQLVGLHKSTTHRLLLTLMERGYVDKNPNSGKYLVGVRTLNLGAAVLDRMDVKSVARPYVEKLSKETNEVVHLVILDGNEAVYIDKVESPKGSIRMYSQIGRRAPLYCTGVGKVLLTSLDNDTVRALMSGTKMIKHTKNTITNIDDLIEELDKIRKQGYGMDEVEHEEGIRCVSCPIYGMDGKIVAGISVSGPVFFITEERIPELIKQTKEAARSISSQLGYKY</sequence>
<evidence type="ECO:0000256" key="4">
    <source>
        <dbReference type="ARBA" id="ARBA00058938"/>
    </source>
</evidence>
<dbReference type="EMBL" id="CP046522">
    <property type="protein sequence ID" value="QGU94729.1"/>
    <property type="molecule type" value="Genomic_DNA"/>
</dbReference>
<evidence type="ECO:0000256" key="1">
    <source>
        <dbReference type="ARBA" id="ARBA00023015"/>
    </source>
</evidence>
<evidence type="ECO:0000256" key="5">
    <source>
        <dbReference type="ARBA" id="ARBA00070406"/>
    </source>
</evidence>
<dbReference type="InterPro" id="IPR036390">
    <property type="entry name" value="WH_DNA-bd_sf"/>
</dbReference>
<keyword evidence="9" id="KW-1185">Reference proteome</keyword>
<keyword evidence="3" id="KW-0804">Transcription</keyword>
<reference evidence="8 9" key="1">
    <citation type="submission" date="2019-12" db="EMBL/GenBank/DDBJ databases">
        <title>Genome sequenceing of Clostridium bovifaecis.</title>
        <authorList>
            <person name="Yao Y."/>
        </authorList>
    </citation>
    <scope>NUCLEOTIDE SEQUENCE [LARGE SCALE GENOMIC DNA]</scope>
    <source>
        <strain evidence="8 9">BXX</strain>
    </source>
</reference>
<keyword evidence="1" id="KW-0805">Transcription regulation</keyword>
<dbReference type="GO" id="GO:0045892">
    <property type="term" value="P:negative regulation of DNA-templated transcription"/>
    <property type="evidence" value="ECO:0007669"/>
    <property type="project" value="TreeGrafter"/>
</dbReference>
<dbReference type="PANTHER" id="PTHR30136">
    <property type="entry name" value="HELIX-TURN-HELIX TRANSCRIPTIONAL REGULATOR, ICLR FAMILY"/>
    <property type="match status" value="1"/>
</dbReference>
<evidence type="ECO:0000259" key="6">
    <source>
        <dbReference type="PROSITE" id="PS51077"/>
    </source>
</evidence>
<dbReference type="InterPro" id="IPR005471">
    <property type="entry name" value="Tscrpt_reg_IclR_N"/>
</dbReference>
<evidence type="ECO:0000313" key="9">
    <source>
        <dbReference type="Proteomes" id="UP000422764"/>
    </source>
</evidence>
<evidence type="ECO:0000256" key="3">
    <source>
        <dbReference type="ARBA" id="ARBA00023163"/>
    </source>
</evidence>
<dbReference type="PROSITE" id="PS51078">
    <property type="entry name" value="ICLR_ED"/>
    <property type="match status" value="1"/>
</dbReference>
<protein>
    <recommendedName>
        <fullName evidence="5">Glycerol operon regulatory protein</fullName>
    </recommendedName>
</protein>
<dbReference type="InterPro" id="IPR014757">
    <property type="entry name" value="Tscrpt_reg_IclR_C"/>
</dbReference>
<feature type="domain" description="HTH iclR-type" evidence="6">
    <location>
        <begin position="7"/>
        <end position="69"/>
    </location>
</feature>
<dbReference type="PROSITE" id="PS51077">
    <property type="entry name" value="HTH_ICLR"/>
    <property type="match status" value="1"/>
</dbReference>
<dbReference type="Gene3D" id="1.10.10.10">
    <property type="entry name" value="Winged helix-like DNA-binding domain superfamily/Winged helix DNA-binding domain"/>
    <property type="match status" value="1"/>
</dbReference>
<dbReference type="Gene3D" id="3.30.450.40">
    <property type="match status" value="1"/>
</dbReference>
<name>A0A6I6EM39_9CLOT</name>
<dbReference type="SUPFAM" id="SSF55781">
    <property type="entry name" value="GAF domain-like"/>
    <property type="match status" value="1"/>
</dbReference>
<keyword evidence="2" id="KW-0238">DNA-binding</keyword>
<dbReference type="InterPro" id="IPR050707">
    <property type="entry name" value="HTH_MetabolicPath_Reg"/>
</dbReference>
<dbReference type="SMART" id="SM00346">
    <property type="entry name" value="HTH_ICLR"/>
    <property type="match status" value="1"/>
</dbReference>
<dbReference type="Pfam" id="PF09339">
    <property type="entry name" value="HTH_IclR"/>
    <property type="match status" value="1"/>
</dbReference>
<dbReference type="AlphaFoldDB" id="A0A6I6EM39"/>
<evidence type="ECO:0000259" key="7">
    <source>
        <dbReference type="PROSITE" id="PS51078"/>
    </source>
</evidence>
<evidence type="ECO:0000313" key="8">
    <source>
        <dbReference type="EMBL" id="QGU94729.1"/>
    </source>
</evidence>
<gene>
    <name evidence="8" type="ORF">GOM49_06115</name>
</gene>
<dbReference type="FunFam" id="1.10.10.10:FF:000056">
    <property type="entry name" value="IclR family transcriptional regulator"/>
    <property type="match status" value="1"/>
</dbReference>
<comment type="function">
    <text evidence="4">May be an activator protein for the gylABX operon.</text>
</comment>
<dbReference type="GO" id="GO:0003677">
    <property type="term" value="F:DNA binding"/>
    <property type="evidence" value="ECO:0007669"/>
    <property type="project" value="UniProtKB-KW"/>
</dbReference>